<keyword evidence="3" id="KW-1185">Reference proteome</keyword>
<proteinExistence type="predicted"/>
<organism evidence="2 3">
    <name type="scientific">Heyndrickxia oleronia</name>
    <dbReference type="NCBI Taxonomy" id="38875"/>
    <lineage>
        <taxon>Bacteria</taxon>
        <taxon>Bacillati</taxon>
        <taxon>Bacillota</taxon>
        <taxon>Bacilli</taxon>
        <taxon>Bacillales</taxon>
        <taxon>Bacillaceae</taxon>
        <taxon>Heyndrickxia</taxon>
    </lineage>
</organism>
<dbReference type="SUPFAM" id="SSF55729">
    <property type="entry name" value="Acyl-CoA N-acyltransferases (Nat)"/>
    <property type="match status" value="1"/>
</dbReference>
<name>A0A8E2I6M5_9BACI</name>
<evidence type="ECO:0000259" key="1">
    <source>
        <dbReference type="PROSITE" id="PS51186"/>
    </source>
</evidence>
<gene>
    <name evidence="2" type="ORF">BWZ43_24110</name>
</gene>
<protein>
    <submittedName>
        <fullName evidence="2">N-acetyltransferase</fullName>
    </submittedName>
</protein>
<feature type="domain" description="N-acetyltransferase" evidence="1">
    <location>
        <begin position="3"/>
        <end position="147"/>
    </location>
</feature>
<sequence>MIIKLENKHRDIAQKILKVQIPSYRVEADIIGYYDIPPLKDTVEHIQKCQETFYGYIIEEELCGVISFKVNKGVVDIHRLIVHPNHFRKGIAQHLLDHILGSKDYVAMKVSTGSKNTPAVQFYYKNGFQKIEEIVVDESLSISCFEKQLNKI</sequence>
<dbReference type="Proteomes" id="UP000189761">
    <property type="component" value="Unassembled WGS sequence"/>
</dbReference>
<accession>A0A8E2I6M5</accession>
<dbReference type="Pfam" id="PF13508">
    <property type="entry name" value="Acetyltransf_7"/>
    <property type="match status" value="1"/>
</dbReference>
<dbReference type="EMBL" id="MTLA01000440">
    <property type="protein sequence ID" value="OOP65833.1"/>
    <property type="molecule type" value="Genomic_DNA"/>
</dbReference>
<reference evidence="2 3" key="1">
    <citation type="submission" date="2017-01" db="EMBL/GenBank/DDBJ databases">
        <title>Draft genome sequence of Bacillus oleronius.</title>
        <authorList>
            <person name="Allam M."/>
        </authorList>
    </citation>
    <scope>NUCLEOTIDE SEQUENCE [LARGE SCALE GENOMIC DNA]</scope>
    <source>
        <strain evidence="2 3">DSM 9356</strain>
    </source>
</reference>
<evidence type="ECO:0000313" key="3">
    <source>
        <dbReference type="Proteomes" id="UP000189761"/>
    </source>
</evidence>
<keyword evidence="2" id="KW-0808">Transferase</keyword>
<dbReference type="Gene3D" id="3.40.630.30">
    <property type="match status" value="1"/>
</dbReference>
<dbReference type="GO" id="GO:0016747">
    <property type="term" value="F:acyltransferase activity, transferring groups other than amino-acyl groups"/>
    <property type="evidence" value="ECO:0007669"/>
    <property type="project" value="InterPro"/>
</dbReference>
<dbReference type="RefSeq" id="WP_058005379.1">
    <property type="nucleotide sequence ID" value="NZ_CP065424.1"/>
</dbReference>
<dbReference type="CDD" id="cd04301">
    <property type="entry name" value="NAT_SF"/>
    <property type="match status" value="1"/>
</dbReference>
<evidence type="ECO:0000313" key="2">
    <source>
        <dbReference type="EMBL" id="OOP65833.1"/>
    </source>
</evidence>
<dbReference type="InterPro" id="IPR016181">
    <property type="entry name" value="Acyl_CoA_acyltransferase"/>
</dbReference>
<dbReference type="PROSITE" id="PS51186">
    <property type="entry name" value="GNAT"/>
    <property type="match status" value="1"/>
</dbReference>
<dbReference type="AlphaFoldDB" id="A0A8E2I6M5"/>
<dbReference type="InterPro" id="IPR000182">
    <property type="entry name" value="GNAT_dom"/>
</dbReference>
<comment type="caution">
    <text evidence="2">The sequence shown here is derived from an EMBL/GenBank/DDBJ whole genome shotgun (WGS) entry which is preliminary data.</text>
</comment>